<organism evidence="3 4">
    <name type="scientific">Magnaporthiopsis poae (strain ATCC 64411 / 73-15)</name>
    <name type="common">Kentucky bluegrass fungus</name>
    <name type="synonym">Magnaporthe poae</name>
    <dbReference type="NCBI Taxonomy" id="644358"/>
    <lineage>
        <taxon>Eukaryota</taxon>
        <taxon>Fungi</taxon>
        <taxon>Dikarya</taxon>
        <taxon>Ascomycota</taxon>
        <taxon>Pezizomycotina</taxon>
        <taxon>Sordariomycetes</taxon>
        <taxon>Sordariomycetidae</taxon>
        <taxon>Magnaporthales</taxon>
        <taxon>Magnaporthaceae</taxon>
        <taxon>Magnaporthiopsis</taxon>
    </lineage>
</organism>
<dbReference type="EnsemblFungi" id="MAPG_05938T0">
    <property type="protein sequence ID" value="MAPG_05938T0"/>
    <property type="gene ID" value="MAPG_05938"/>
</dbReference>
<keyword evidence="4" id="KW-1185">Reference proteome</keyword>
<dbReference type="VEuPathDB" id="FungiDB:MAPG_05938"/>
<dbReference type="EMBL" id="ADBL01001420">
    <property type="status" value="NOT_ANNOTATED_CDS"/>
    <property type="molecule type" value="Genomic_DNA"/>
</dbReference>
<reference evidence="4" key="2">
    <citation type="submission" date="2010-05" db="EMBL/GenBank/DDBJ databases">
        <title>The genome sequence of Magnaporthe poae strain ATCC 64411.</title>
        <authorList>
            <person name="Ma L.-J."/>
            <person name="Dead R."/>
            <person name="Young S."/>
            <person name="Zeng Q."/>
            <person name="Koehrsen M."/>
            <person name="Alvarado L."/>
            <person name="Berlin A."/>
            <person name="Chapman S.B."/>
            <person name="Chen Z."/>
            <person name="Freedman E."/>
            <person name="Gellesch M."/>
            <person name="Goldberg J."/>
            <person name="Griggs A."/>
            <person name="Gujja S."/>
            <person name="Heilman E.R."/>
            <person name="Heiman D."/>
            <person name="Hepburn T."/>
            <person name="Howarth C."/>
            <person name="Jen D."/>
            <person name="Larson L."/>
            <person name="Mehta T."/>
            <person name="Neiman D."/>
            <person name="Pearson M."/>
            <person name="Roberts A."/>
            <person name="Saif S."/>
            <person name="Shea T."/>
            <person name="Shenoy N."/>
            <person name="Sisk P."/>
            <person name="Stolte C."/>
            <person name="Sykes S."/>
            <person name="Walk T."/>
            <person name="White J."/>
            <person name="Yandava C."/>
            <person name="Haas B."/>
            <person name="Nusbaum C."/>
            <person name="Birren B."/>
        </authorList>
    </citation>
    <scope>NUCLEOTIDE SEQUENCE [LARGE SCALE GENOMIC DNA]</scope>
    <source>
        <strain evidence="4">ATCC 64411 / 73-15</strain>
    </source>
</reference>
<accession>A0A0C4E0Q6</accession>
<protein>
    <recommendedName>
        <fullName evidence="5">Fungal N-terminal domain-containing protein</fullName>
    </recommendedName>
</protein>
<dbReference type="AlphaFoldDB" id="A0A0C4E0Q6"/>
<evidence type="ECO:0000313" key="3">
    <source>
        <dbReference type="EnsemblFungi" id="MAPG_05938T0"/>
    </source>
</evidence>
<evidence type="ECO:0000256" key="1">
    <source>
        <dbReference type="SAM" id="MobiDB-lite"/>
    </source>
</evidence>
<dbReference type="Proteomes" id="UP000011715">
    <property type="component" value="Unassembled WGS sequence"/>
</dbReference>
<reference evidence="3" key="4">
    <citation type="journal article" date="2015" name="G3 (Bethesda)">
        <title>Genome sequences of three phytopathogenic species of the Magnaporthaceae family of fungi.</title>
        <authorList>
            <person name="Okagaki L.H."/>
            <person name="Nunes C.C."/>
            <person name="Sailsbery J."/>
            <person name="Clay B."/>
            <person name="Brown D."/>
            <person name="John T."/>
            <person name="Oh Y."/>
            <person name="Young N."/>
            <person name="Fitzgerald M."/>
            <person name="Haas B.J."/>
            <person name="Zeng Q."/>
            <person name="Young S."/>
            <person name="Adiconis X."/>
            <person name="Fan L."/>
            <person name="Levin J.Z."/>
            <person name="Mitchell T.K."/>
            <person name="Okubara P.A."/>
            <person name="Farman M.L."/>
            <person name="Kohn L.M."/>
            <person name="Birren B."/>
            <person name="Ma L.-J."/>
            <person name="Dean R.A."/>
        </authorList>
    </citation>
    <scope>NUCLEOTIDE SEQUENCE</scope>
    <source>
        <strain evidence="3">ATCC 64411 / 73-15</strain>
    </source>
</reference>
<reference evidence="3" key="5">
    <citation type="submission" date="2015-06" db="UniProtKB">
        <authorList>
            <consortium name="EnsemblFungi"/>
        </authorList>
    </citation>
    <scope>IDENTIFICATION</scope>
    <source>
        <strain evidence="3">ATCC 64411</strain>
    </source>
</reference>
<evidence type="ECO:0000313" key="4">
    <source>
        <dbReference type="Proteomes" id="UP000011715"/>
    </source>
</evidence>
<proteinExistence type="predicted"/>
<reference evidence="2" key="3">
    <citation type="submission" date="2011-03" db="EMBL/GenBank/DDBJ databases">
        <title>Annotation of Magnaporthe poae ATCC 64411.</title>
        <authorList>
            <person name="Ma L.-J."/>
            <person name="Dead R."/>
            <person name="Young S.K."/>
            <person name="Zeng Q."/>
            <person name="Gargeya S."/>
            <person name="Fitzgerald M."/>
            <person name="Haas B."/>
            <person name="Abouelleil A."/>
            <person name="Alvarado L."/>
            <person name="Arachchi H.M."/>
            <person name="Berlin A."/>
            <person name="Brown A."/>
            <person name="Chapman S.B."/>
            <person name="Chen Z."/>
            <person name="Dunbar C."/>
            <person name="Freedman E."/>
            <person name="Gearin G."/>
            <person name="Gellesch M."/>
            <person name="Goldberg J."/>
            <person name="Griggs A."/>
            <person name="Gujja S."/>
            <person name="Heiman D."/>
            <person name="Howarth C."/>
            <person name="Larson L."/>
            <person name="Lui A."/>
            <person name="MacDonald P.J.P."/>
            <person name="Mehta T."/>
            <person name="Montmayeur A."/>
            <person name="Murphy C."/>
            <person name="Neiman D."/>
            <person name="Pearson M."/>
            <person name="Priest M."/>
            <person name="Roberts A."/>
            <person name="Saif S."/>
            <person name="Shea T."/>
            <person name="Shenoy N."/>
            <person name="Sisk P."/>
            <person name="Stolte C."/>
            <person name="Sykes S."/>
            <person name="Yandava C."/>
            <person name="Wortman J."/>
            <person name="Nusbaum C."/>
            <person name="Birren B."/>
        </authorList>
    </citation>
    <scope>NUCLEOTIDE SEQUENCE</scope>
    <source>
        <strain evidence="2">ATCC 64411</strain>
    </source>
</reference>
<gene>
    <name evidence="2" type="ORF">MAPG_05938</name>
</gene>
<reference evidence="2" key="1">
    <citation type="submission" date="2010-05" db="EMBL/GenBank/DDBJ databases">
        <title>The Genome Sequence of Magnaporthe poae strain ATCC 64411.</title>
        <authorList>
            <consortium name="The Broad Institute Genome Sequencing Platform"/>
            <consortium name="Broad Institute Genome Sequencing Center for Infectious Disease"/>
            <person name="Ma L.-J."/>
            <person name="Dead R."/>
            <person name="Young S."/>
            <person name="Zeng Q."/>
            <person name="Koehrsen M."/>
            <person name="Alvarado L."/>
            <person name="Berlin A."/>
            <person name="Chapman S.B."/>
            <person name="Chen Z."/>
            <person name="Freedman E."/>
            <person name="Gellesch M."/>
            <person name="Goldberg J."/>
            <person name="Griggs A."/>
            <person name="Gujja S."/>
            <person name="Heilman E.R."/>
            <person name="Heiman D."/>
            <person name="Hepburn T."/>
            <person name="Howarth C."/>
            <person name="Jen D."/>
            <person name="Larson L."/>
            <person name="Mehta T."/>
            <person name="Neiman D."/>
            <person name="Pearson M."/>
            <person name="Roberts A."/>
            <person name="Saif S."/>
            <person name="Shea T."/>
            <person name="Shenoy N."/>
            <person name="Sisk P."/>
            <person name="Stolte C."/>
            <person name="Sykes S."/>
            <person name="Walk T."/>
            <person name="White J."/>
            <person name="Yandava C."/>
            <person name="Haas B."/>
            <person name="Nusbaum C."/>
            <person name="Birren B."/>
        </authorList>
    </citation>
    <scope>NUCLEOTIDE SEQUENCE</scope>
    <source>
        <strain evidence="2">ATCC 64411</strain>
    </source>
</reference>
<dbReference type="eggNOG" id="ENOG502T38T">
    <property type="taxonomic scope" value="Eukaryota"/>
</dbReference>
<evidence type="ECO:0000313" key="2">
    <source>
        <dbReference type="EMBL" id="KLU86931.1"/>
    </source>
</evidence>
<feature type="region of interest" description="Disordered" evidence="1">
    <location>
        <begin position="189"/>
        <end position="209"/>
    </location>
</feature>
<name>A0A0C4E0Q6_MAGP6</name>
<evidence type="ECO:0008006" key="5">
    <source>
        <dbReference type="Google" id="ProtNLM"/>
    </source>
</evidence>
<sequence>MADFVGLAFSSLKGIYKAYVFIEEYAGTDAQVTRAKGQYGETERLLAAVRSSRMKLDAAGTNRDVLSEVKAAEDRAWGELFIFDNDILKKLDHTKSRWPAYRKIHNKVTWVRRMESHSRHLSRILECCCIALREVQTRMTVVEACNSTRCPQGMRMVRAPPRERVDLDFMEARQIAGYGAVNETDEQLSEELDRVHLDPPAYSQQGKKS</sequence>
<dbReference type="EMBL" id="GL876970">
    <property type="protein sequence ID" value="KLU86931.1"/>
    <property type="molecule type" value="Genomic_DNA"/>
</dbReference>